<evidence type="ECO:0000313" key="1">
    <source>
        <dbReference type="EMBL" id="WGV27746.1"/>
    </source>
</evidence>
<gene>
    <name evidence="1" type="ORF">QI031_09785</name>
</gene>
<accession>A0AAJ6PBF0</accession>
<evidence type="ECO:0000313" key="2">
    <source>
        <dbReference type="Proteomes" id="UP001223520"/>
    </source>
</evidence>
<keyword evidence="2" id="KW-1185">Reference proteome</keyword>
<dbReference type="RefSeq" id="WP_281484986.1">
    <property type="nucleotide sequence ID" value="NZ_CP124543.1"/>
</dbReference>
<reference evidence="1 2" key="1">
    <citation type="journal article" date="2023" name="Limnol Oceanogr Lett">
        <title>Environmental adaptations by the intertidal Antarctic cyanobacterium Halotia branconii CENA392 as revealed using long-read genome sequencing.</title>
        <authorList>
            <person name="Dextro R.B."/>
            <person name="Delbaje E."/>
            <person name="Freitas P.N.N."/>
            <person name="Geraldes V."/>
            <person name="Pinto E."/>
            <person name="Long P.F."/>
            <person name="Fiore M.F."/>
        </authorList>
    </citation>
    <scope>NUCLEOTIDE SEQUENCE [LARGE SCALE GENOMIC DNA]</scope>
    <source>
        <strain evidence="1 2">CENA392</strain>
    </source>
</reference>
<sequence length="54" mass="6440">MLKYANTKLKNDRYDIGWIEEPNQRLKALHLLGLTSFYQPMHILISTRCVMNLF</sequence>
<dbReference type="AlphaFoldDB" id="A0AAJ6PBF0"/>
<dbReference type="Proteomes" id="UP001223520">
    <property type="component" value="Chromosome"/>
</dbReference>
<dbReference type="KEGG" id="hbq:QI031_09785"/>
<protein>
    <submittedName>
        <fullName evidence="1">Uncharacterized protein</fullName>
    </submittedName>
</protein>
<name>A0AAJ6PBF0_9CYAN</name>
<proteinExistence type="predicted"/>
<organism evidence="1 2">
    <name type="scientific">Halotia branconii CENA392</name>
    <dbReference type="NCBI Taxonomy" id="1539056"/>
    <lineage>
        <taxon>Bacteria</taxon>
        <taxon>Bacillati</taxon>
        <taxon>Cyanobacteriota</taxon>
        <taxon>Cyanophyceae</taxon>
        <taxon>Nostocales</taxon>
        <taxon>Nodulariaceae</taxon>
        <taxon>Halotia</taxon>
    </lineage>
</organism>
<dbReference type="EMBL" id="CP124543">
    <property type="protein sequence ID" value="WGV27746.1"/>
    <property type="molecule type" value="Genomic_DNA"/>
</dbReference>